<gene>
    <name evidence="2" type="ORF">C7I55_07025</name>
</gene>
<keyword evidence="3" id="KW-1185">Reference proteome</keyword>
<organism evidence="2 3">
    <name type="scientific">Allosphingosinicella deserti</name>
    <dbReference type="NCBI Taxonomy" id="2116704"/>
    <lineage>
        <taxon>Bacteria</taxon>
        <taxon>Pseudomonadati</taxon>
        <taxon>Pseudomonadota</taxon>
        <taxon>Alphaproteobacteria</taxon>
        <taxon>Sphingomonadales</taxon>
        <taxon>Sphingomonadaceae</taxon>
        <taxon>Allosphingosinicella</taxon>
    </lineage>
</organism>
<evidence type="ECO:0000313" key="3">
    <source>
        <dbReference type="Proteomes" id="UP000241167"/>
    </source>
</evidence>
<comment type="caution">
    <text evidence="2">The sequence shown here is derived from an EMBL/GenBank/DDBJ whole genome shotgun (WGS) entry which is preliminary data.</text>
</comment>
<dbReference type="Proteomes" id="UP000241167">
    <property type="component" value="Unassembled WGS sequence"/>
</dbReference>
<dbReference type="AlphaFoldDB" id="A0A2P7QVK7"/>
<evidence type="ECO:0000313" key="2">
    <source>
        <dbReference type="EMBL" id="PSJ42001.1"/>
    </source>
</evidence>
<name>A0A2P7QVK7_9SPHN</name>
<feature type="region of interest" description="Disordered" evidence="1">
    <location>
        <begin position="1"/>
        <end position="25"/>
    </location>
</feature>
<sequence length="104" mass="11205">MHDRGDDLHGTIGGDTRSRAPNSLLLRRSDPGALIVERPRADLLDALAGLAGGPEFVERVRSGPTPLHISLLAQGSNAPQPARFSASLPELYWPYLIDPLDGDR</sequence>
<protein>
    <submittedName>
        <fullName evidence="2">Uncharacterized protein</fullName>
    </submittedName>
</protein>
<proteinExistence type="predicted"/>
<accession>A0A2P7QVK7</accession>
<dbReference type="EMBL" id="PXYI01000002">
    <property type="protein sequence ID" value="PSJ42001.1"/>
    <property type="molecule type" value="Genomic_DNA"/>
</dbReference>
<dbReference type="RefSeq" id="WP_106512167.1">
    <property type="nucleotide sequence ID" value="NZ_PXYI01000002.1"/>
</dbReference>
<reference evidence="2 3" key="1">
    <citation type="submission" date="2018-03" db="EMBL/GenBank/DDBJ databases">
        <title>The draft genome of Sphingosinicella sp. GL-C-18.</title>
        <authorList>
            <person name="Liu L."/>
            <person name="Li L."/>
            <person name="Liang L."/>
            <person name="Zhang X."/>
            <person name="Wang T."/>
        </authorList>
    </citation>
    <scope>NUCLEOTIDE SEQUENCE [LARGE SCALE GENOMIC DNA]</scope>
    <source>
        <strain evidence="2 3">GL-C-18</strain>
    </source>
</reference>
<evidence type="ECO:0000256" key="1">
    <source>
        <dbReference type="SAM" id="MobiDB-lite"/>
    </source>
</evidence>